<dbReference type="Proteomes" id="UP000289996">
    <property type="component" value="Unassembled WGS sequence"/>
</dbReference>
<proteinExistence type="predicted"/>
<keyword evidence="2" id="KW-1185">Reference proteome</keyword>
<dbReference type="RefSeq" id="WP_225425227.1">
    <property type="nucleotide sequence ID" value="NZ_BJDY01000002.1"/>
</dbReference>
<evidence type="ECO:0000313" key="1">
    <source>
        <dbReference type="EMBL" id="VDG30395.1"/>
    </source>
</evidence>
<gene>
    <name evidence="1" type="ORF">MUDAN_MDHGFNIF_01946</name>
</gene>
<dbReference type="EMBL" id="UYIG01000196">
    <property type="protein sequence ID" value="VDG30395.1"/>
    <property type="molecule type" value="Genomic_DNA"/>
</dbReference>
<reference evidence="1 2" key="1">
    <citation type="submission" date="2018-11" db="EMBL/GenBank/DDBJ databases">
        <authorList>
            <person name="Wuyts S."/>
        </authorList>
    </citation>
    <scope>NUCLEOTIDE SEQUENCE [LARGE SCALE GENOMIC DNA]</scope>
    <source>
        <strain evidence="1">Lactobacillus mudanjiangensis AMBF249</strain>
    </source>
</reference>
<protein>
    <submittedName>
        <fullName evidence="1">Uncharacterized protein</fullName>
    </submittedName>
</protein>
<sequence>MKQRNLAVFIGSIAIFVGLVLGMIANQSQQTNTKVKPATNSAVAASSHTSVLSVNQKALTEQDVIGVWVNHHNKEIHQKITFTADHQWQENQHHVANIYSGTWKLVGHHEISLAPYGEIIRLSGKGFKTMNVLNYHHILTKQSD</sequence>
<dbReference type="AlphaFoldDB" id="A0A660EBQ5"/>
<accession>A0A660EBQ5</accession>
<evidence type="ECO:0000313" key="2">
    <source>
        <dbReference type="Proteomes" id="UP000289996"/>
    </source>
</evidence>
<name>A0A660EBQ5_9LACO</name>
<organism evidence="1 2">
    <name type="scientific">Lactiplantibacillus mudanjiangensis</name>
    <dbReference type="NCBI Taxonomy" id="1296538"/>
    <lineage>
        <taxon>Bacteria</taxon>
        <taxon>Bacillati</taxon>
        <taxon>Bacillota</taxon>
        <taxon>Bacilli</taxon>
        <taxon>Lactobacillales</taxon>
        <taxon>Lactobacillaceae</taxon>
        <taxon>Lactiplantibacillus</taxon>
    </lineage>
</organism>